<dbReference type="GO" id="GO:0017001">
    <property type="term" value="P:antibiotic catabolic process"/>
    <property type="evidence" value="ECO:0007669"/>
    <property type="project" value="UniProtKB-ARBA"/>
</dbReference>
<dbReference type="KEGG" id="pmaw:MACH26_10200"/>
<evidence type="ECO:0000313" key="3">
    <source>
        <dbReference type="EMBL" id="BDX05499.1"/>
    </source>
</evidence>
<dbReference type="Pfam" id="PF00753">
    <property type="entry name" value="Lactamase_B"/>
    <property type="match status" value="1"/>
</dbReference>
<comment type="similarity">
    <text evidence="1">Belongs to the metallo-beta-lactamase superfamily. Class-B beta-lactamase family.</text>
</comment>
<dbReference type="PANTHER" id="PTHR42951:SF4">
    <property type="entry name" value="ACYL-COENZYME A THIOESTERASE MBLAC2"/>
    <property type="match status" value="1"/>
</dbReference>
<dbReference type="InterPro" id="IPR036866">
    <property type="entry name" value="RibonucZ/Hydroxyglut_hydro"/>
</dbReference>
<dbReference type="InterPro" id="IPR050855">
    <property type="entry name" value="NDM-1-like"/>
</dbReference>
<reference evidence="3" key="1">
    <citation type="submission" date="2023-01" db="EMBL/GenBank/DDBJ databases">
        <title>Complete genome sequence of Planctobacterium marinum strain Dej080120_11.</title>
        <authorList>
            <person name="Ueki S."/>
            <person name="Maruyama F."/>
        </authorList>
    </citation>
    <scope>NUCLEOTIDE SEQUENCE</scope>
    <source>
        <strain evidence="3">Dej080120_11</strain>
    </source>
</reference>
<gene>
    <name evidence="3" type="ORF">MACH26_10200</name>
</gene>
<dbReference type="Gene3D" id="3.60.15.10">
    <property type="entry name" value="Ribonuclease Z/Hydroxyacylglutathione hydrolase-like"/>
    <property type="match status" value="1"/>
</dbReference>
<proteinExistence type="inferred from homology"/>
<protein>
    <recommendedName>
        <fullName evidence="2">Metallo-beta-lactamase domain-containing protein</fullName>
    </recommendedName>
</protein>
<name>A0AA48HHP5_9ALTE</name>
<dbReference type="InterPro" id="IPR001279">
    <property type="entry name" value="Metallo-B-lactamas"/>
</dbReference>
<keyword evidence="4" id="KW-1185">Reference proteome</keyword>
<evidence type="ECO:0000256" key="1">
    <source>
        <dbReference type="ARBA" id="ARBA00005250"/>
    </source>
</evidence>
<dbReference type="Proteomes" id="UP001333710">
    <property type="component" value="Chromosome"/>
</dbReference>
<evidence type="ECO:0000313" key="4">
    <source>
        <dbReference type="Proteomes" id="UP001333710"/>
    </source>
</evidence>
<accession>A0AA48HHP5</accession>
<organism evidence="3 4">
    <name type="scientific">Planctobacterium marinum</name>
    <dbReference type="NCBI Taxonomy" id="1631968"/>
    <lineage>
        <taxon>Bacteria</taxon>
        <taxon>Pseudomonadati</taxon>
        <taxon>Pseudomonadota</taxon>
        <taxon>Gammaproteobacteria</taxon>
        <taxon>Alteromonadales</taxon>
        <taxon>Alteromonadaceae</taxon>
        <taxon>Planctobacterium</taxon>
    </lineage>
</organism>
<dbReference type="AlphaFoldDB" id="A0AA48HHP5"/>
<dbReference type="SUPFAM" id="SSF56281">
    <property type="entry name" value="Metallo-hydrolase/oxidoreductase"/>
    <property type="match status" value="1"/>
</dbReference>
<evidence type="ECO:0000259" key="2">
    <source>
        <dbReference type="Pfam" id="PF00753"/>
    </source>
</evidence>
<sequence>MLLDTGATANANKFPLYSEVQKLLLSAASTHRKMPLLVLHSHGHSDHIAADGQFQNPPETTVIPPNLIGVKAHFGYGPKALNWPEDTKLIDLGGRTLTLIPIPGHSEDAIALFDQHTGWLLTGDSLYPGRLYVRNWQEYRLSIQRLYEHTASLAVTAIMGTHIEMSKAPGIDYPVGATYQPNEAPLPLDFEHLKTLNHLLQRNPTPTRIVSEAFILQPLD</sequence>
<dbReference type="PANTHER" id="PTHR42951">
    <property type="entry name" value="METALLO-BETA-LACTAMASE DOMAIN-CONTAINING"/>
    <property type="match status" value="1"/>
</dbReference>
<dbReference type="EMBL" id="AP027272">
    <property type="protein sequence ID" value="BDX05499.1"/>
    <property type="molecule type" value="Genomic_DNA"/>
</dbReference>
<feature type="domain" description="Metallo-beta-lactamase" evidence="2">
    <location>
        <begin position="1"/>
        <end position="148"/>
    </location>
</feature>